<evidence type="ECO:0000313" key="3">
    <source>
        <dbReference type="Proteomes" id="UP000196368"/>
    </source>
</evidence>
<protein>
    <recommendedName>
        <fullName evidence="4">Type II secretion system protein GspG C-terminal domain-containing protein</fullName>
    </recommendedName>
</protein>
<evidence type="ECO:0000313" key="2">
    <source>
        <dbReference type="EMBL" id="OUO57270.1"/>
    </source>
</evidence>
<name>A0A1Y4DLU4_9BACT</name>
<comment type="caution">
    <text evidence="2">The sequence shown here is derived from an EMBL/GenBank/DDBJ whole genome shotgun (WGS) entry which is preliminary data.</text>
</comment>
<evidence type="ECO:0008006" key="4">
    <source>
        <dbReference type="Google" id="ProtNLM"/>
    </source>
</evidence>
<dbReference type="InterPro" id="IPR012902">
    <property type="entry name" value="N_methyl_site"/>
</dbReference>
<dbReference type="SUPFAM" id="SSF54523">
    <property type="entry name" value="Pili subunits"/>
    <property type="match status" value="1"/>
</dbReference>
<dbReference type="PROSITE" id="PS00409">
    <property type="entry name" value="PROKAR_NTER_METHYL"/>
    <property type="match status" value="1"/>
</dbReference>
<keyword evidence="1" id="KW-1133">Transmembrane helix</keyword>
<keyword evidence="1" id="KW-0812">Transmembrane</keyword>
<organism evidence="2 3">
    <name type="scientific">Candidatus Avelusimicrobium gallicola</name>
    <dbReference type="NCBI Taxonomy" id="2562704"/>
    <lineage>
        <taxon>Bacteria</taxon>
        <taxon>Pseudomonadati</taxon>
        <taxon>Elusimicrobiota</taxon>
        <taxon>Elusimicrobia</taxon>
        <taxon>Elusimicrobiales</taxon>
        <taxon>Elusimicrobiaceae</taxon>
        <taxon>Candidatus Avelusimicrobium</taxon>
    </lineage>
</organism>
<dbReference type="EMBL" id="NFJD01000001">
    <property type="protein sequence ID" value="OUO57270.1"/>
    <property type="molecule type" value="Genomic_DNA"/>
</dbReference>
<keyword evidence="3" id="KW-1185">Reference proteome</keyword>
<evidence type="ECO:0000256" key="1">
    <source>
        <dbReference type="SAM" id="Phobius"/>
    </source>
</evidence>
<accession>A0A1Y4DLU4</accession>
<proteinExistence type="predicted"/>
<dbReference type="Pfam" id="PF07963">
    <property type="entry name" value="N_methyl"/>
    <property type="match status" value="1"/>
</dbReference>
<dbReference type="Gene3D" id="3.30.700.10">
    <property type="entry name" value="Glycoprotein, Type 4 Pilin"/>
    <property type="match status" value="1"/>
</dbReference>
<dbReference type="NCBIfam" id="TIGR02532">
    <property type="entry name" value="IV_pilin_GFxxxE"/>
    <property type="match status" value="1"/>
</dbReference>
<dbReference type="AlphaFoldDB" id="A0A1Y4DLU4"/>
<dbReference type="Proteomes" id="UP000196368">
    <property type="component" value="Unassembled WGS sequence"/>
</dbReference>
<feature type="transmembrane region" description="Helical" evidence="1">
    <location>
        <begin position="6"/>
        <end position="29"/>
    </location>
</feature>
<reference evidence="3" key="1">
    <citation type="submission" date="2017-04" db="EMBL/GenBank/DDBJ databases">
        <title>Function of individual gut microbiota members based on whole genome sequencing of pure cultures obtained from chicken caecum.</title>
        <authorList>
            <person name="Medvecky M."/>
            <person name="Cejkova D."/>
            <person name="Polansky O."/>
            <person name="Karasova D."/>
            <person name="Kubasova T."/>
            <person name="Cizek A."/>
            <person name="Rychlik I."/>
        </authorList>
    </citation>
    <scope>NUCLEOTIDE SEQUENCE [LARGE SCALE GENOMIC DNA]</scope>
    <source>
        <strain evidence="3">An273</strain>
    </source>
</reference>
<dbReference type="RefSeq" id="WP_087286264.1">
    <property type="nucleotide sequence ID" value="NZ_NFJD01000001.1"/>
</dbReference>
<keyword evidence="1" id="KW-0472">Membrane</keyword>
<dbReference type="InterPro" id="IPR045584">
    <property type="entry name" value="Pilin-like"/>
</dbReference>
<gene>
    <name evidence="2" type="ORF">B5F75_00375</name>
</gene>
<sequence length="177" mass="19281">MQKKGFTLVEILVAVMIVSLLVTMAVPMYDKTVEKSRMAEARTLMKKILESKLRTLDNMDRENYANGLFGFENLDVTIPCVDASTGARLTRCTGNTLYTKDFKYTLLPQGSVSGSTATIINGVCAVRRKGDNAGVNFLYLGELETNSNRDNFLCNDGAGDGSCEVYGLDSTASGWCS</sequence>